<dbReference type="RefSeq" id="XP_044715567.1">
    <property type="nucleotide sequence ID" value="XM_044869218.1"/>
</dbReference>
<dbReference type="GeneID" id="68359876"/>
<keyword evidence="3" id="KW-1185">Reference proteome</keyword>
<dbReference type="OrthoDB" id="4914334at2759"/>
<gene>
    <name evidence="2" type="ORF">HRG_10748</name>
</gene>
<dbReference type="AlphaFoldDB" id="A0A9P8SCV8"/>
<evidence type="ECO:0000313" key="3">
    <source>
        <dbReference type="Proteomes" id="UP000824596"/>
    </source>
</evidence>
<protein>
    <submittedName>
        <fullName evidence="2">Uncharacterized protein</fullName>
    </submittedName>
</protein>
<accession>A0A9P8SCV8</accession>
<name>A0A9P8SCV8_9HYPO</name>
<evidence type="ECO:0000313" key="2">
    <source>
        <dbReference type="EMBL" id="KAH0958053.1"/>
    </source>
</evidence>
<dbReference type="EMBL" id="JAIZPD010000017">
    <property type="protein sequence ID" value="KAH0958053.1"/>
    <property type="molecule type" value="Genomic_DNA"/>
</dbReference>
<sequence>MRSTLLFASILPCAYGTQLNPDFLELVRQDPRAQLNLNRYAAQKFDIGSPYSEIPMSKLANINMDSIPQDKRQCFYVRQQFSDRNSIASTVDFAPPSVDGSRTSPGPITVSSSKTIIDSSRLGWNTEFSEEESISASAGLAGSFGSGSVSYNHGERWTKGESGDRTATQEISKSVTGVFDCPDDASCTVLTWAYDVHLRGRCYWQPLVDADCFGDLRYFHRDDQGETASHQVYGNISVLAYAANDLHVTHFEMFPPRWKDEGWWGPGLLNRQGPPPKWVTAEAWIDLDDLDGDHTTFVPVTPWGRSVSQQFWSFGSGDTIESGILPVDKLGVQMHKAAEPSRKIDVQCDFIEPLKLNGEVMTNQHMLVERVGVNYMLPPVEFKADRYNASTKQCFLEGGWRYAVTKNRDAAWGKPLPRGQWEWTYGQMRPNWPKTPAGLDEKCPEMVPLASQIHKRSDDDEPKRRVDSVITFDDELFF</sequence>
<feature type="signal peptide" evidence="1">
    <location>
        <begin position="1"/>
        <end position="16"/>
    </location>
</feature>
<reference evidence="2" key="1">
    <citation type="submission" date="2021-09" db="EMBL/GenBank/DDBJ databases">
        <title>A high-quality genome of the endoparasitic fungus Hirsutella rhossiliensis with a comparison of Hirsutella genomes reveals transposable elements contributing to genome size variation.</title>
        <authorList>
            <person name="Lin R."/>
            <person name="Jiao Y."/>
            <person name="Sun X."/>
            <person name="Ling J."/>
            <person name="Xie B."/>
            <person name="Cheng X."/>
        </authorList>
    </citation>
    <scope>NUCLEOTIDE SEQUENCE</scope>
    <source>
        <strain evidence="2">HR02</strain>
    </source>
</reference>
<organism evidence="2 3">
    <name type="scientific">Hirsutella rhossiliensis</name>
    <dbReference type="NCBI Taxonomy" id="111463"/>
    <lineage>
        <taxon>Eukaryota</taxon>
        <taxon>Fungi</taxon>
        <taxon>Dikarya</taxon>
        <taxon>Ascomycota</taxon>
        <taxon>Pezizomycotina</taxon>
        <taxon>Sordariomycetes</taxon>
        <taxon>Hypocreomycetidae</taxon>
        <taxon>Hypocreales</taxon>
        <taxon>Ophiocordycipitaceae</taxon>
        <taxon>Hirsutella</taxon>
    </lineage>
</organism>
<keyword evidence="1" id="KW-0732">Signal</keyword>
<dbReference type="Proteomes" id="UP000824596">
    <property type="component" value="Unassembled WGS sequence"/>
</dbReference>
<feature type="chain" id="PRO_5040174884" evidence="1">
    <location>
        <begin position="17"/>
        <end position="478"/>
    </location>
</feature>
<comment type="caution">
    <text evidence="2">The sequence shown here is derived from an EMBL/GenBank/DDBJ whole genome shotgun (WGS) entry which is preliminary data.</text>
</comment>
<proteinExistence type="predicted"/>
<evidence type="ECO:0000256" key="1">
    <source>
        <dbReference type="SAM" id="SignalP"/>
    </source>
</evidence>